<dbReference type="AlphaFoldDB" id="A0A1V9FT80"/>
<keyword evidence="3" id="KW-1185">Reference proteome</keyword>
<proteinExistence type="predicted"/>
<dbReference type="EMBL" id="LVYD01000057">
    <property type="protein sequence ID" value="OQP61540.1"/>
    <property type="molecule type" value="Genomic_DNA"/>
</dbReference>
<name>A0A1V9FT80_9BACT</name>
<evidence type="ECO:0000313" key="2">
    <source>
        <dbReference type="EMBL" id="OQP61540.1"/>
    </source>
</evidence>
<evidence type="ECO:0000256" key="1">
    <source>
        <dbReference type="SAM" id="Phobius"/>
    </source>
</evidence>
<keyword evidence="1" id="KW-0472">Membrane</keyword>
<reference evidence="2 3" key="1">
    <citation type="submission" date="2016-03" db="EMBL/GenBank/DDBJ databases">
        <title>Niastella vici sp. nov., isolated from farmland soil.</title>
        <authorList>
            <person name="Chen L."/>
            <person name="Wang D."/>
            <person name="Yang S."/>
            <person name="Wang G."/>
        </authorList>
    </citation>
    <scope>NUCLEOTIDE SEQUENCE [LARGE SCALE GENOMIC DNA]</scope>
    <source>
        <strain evidence="2 3">DJ57</strain>
    </source>
</reference>
<organism evidence="2 3">
    <name type="scientific">Niastella vici</name>
    <dbReference type="NCBI Taxonomy" id="1703345"/>
    <lineage>
        <taxon>Bacteria</taxon>
        <taxon>Pseudomonadati</taxon>
        <taxon>Bacteroidota</taxon>
        <taxon>Chitinophagia</taxon>
        <taxon>Chitinophagales</taxon>
        <taxon>Chitinophagaceae</taxon>
        <taxon>Niastella</taxon>
    </lineage>
</organism>
<protein>
    <submittedName>
        <fullName evidence="2">Uncharacterized protein</fullName>
    </submittedName>
</protein>
<keyword evidence="1" id="KW-1133">Transmembrane helix</keyword>
<accession>A0A1V9FT80</accession>
<keyword evidence="1" id="KW-0812">Transmembrane</keyword>
<gene>
    <name evidence="2" type="ORF">A3860_31950</name>
</gene>
<comment type="caution">
    <text evidence="2">The sequence shown here is derived from an EMBL/GenBank/DDBJ whole genome shotgun (WGS) entry which is preliminary data.</text>
</comment>
<dbReference type="Proteomes" id="UP000192796">
    <property type="component" value="Unassembled WGS sequence"/>
</dbReference>
<feature type="transmembrane region" description="Helical" evidence="1">
    <location>
        <begin position="44"/>
        <end position="62"/>
    </location>
</feature>
<sequence>MKSGSVFEYYWVRTYWVSHMGLTKTMPEFGKYPFHRPGKNAERWVSIVLQLFIIHYMSWLFLW</sequence>
<dbReference type="STRING" id="1703345.A3860_31950"/>
<evidence type="ECO:0000313" key="3">
    <source>
        <dbReference type="Proteomes" id="UP000192796"/>
    </source>
</evidence>